<evidence type="ECO:0000256" key="1">
    <source>
        <dbReference type="SAM" id="MobiDB-lite"/>
    </source>
</evidence>
<keyword evidence="5" id="KW-0378">Hydrolase</keyword>
<reference evidence="5 6" key="1">
    <citation type="submission" date="2016-10" db="EMBL/GenBank/DDBJ databases">
        <authorList>
            <person name="de Groot N.N."/>
        </authorList>
    </citation>
    <scope>NUCLEOTIDE SEQUENCE [LARGE SCALE GENOMIC DNA]</scope>
    <source>
        <strain evidence="5 6">CGMCC 1.10449</strain>
    </source>
</reference>
<dbReference type="STRING" id="553311.SAMN05216231_3394"/>
<sequence>MLKKGLSVAFALMTLLFLVVACNNQEPKDRNTNSAPTSEKNGQDMKEEPEEEDVTLPETTLHKTDQGESVQSLQEILNKVGYSLTVDGEFNAMTTWAITDFQMQQEGMDVSGIYNKATKEALRKSLENESSIEPASGLAKPDNDKSTVSNPHEILALVNKEHALPADFVPRNLVKPDVRFPFTGSVPKMQMRQIAADALEEMFQAGDNAGIDLFAQSGYRSYDRQDAIFASNVAQHGEKVANTFSARPGESEHQSGLTMDVTSPDNGYELTVEFGETDEGKWVQQHAAEYGFIIRYPKGKKKITKYQYEPWHLRYVGQDAAEEIMQKGLTLEEYLGVK</sequence>
<dbReference type="PANTHER" id="PTHR34385">
    <property type="entry name" value="D-ALANYL-D-ALANINE CARBOXYPEPTIDASE"/>
    <property type="match status" value="1"/>
</dbReference>
<proteinExistence type="predicted"/>
<dbReference type="Pfam" id="PF02557">
    <property type="entry name" value="VanY"/>
    <property type="match status" value="1"/>
</dbReference>
<dbReference type="InterPro" id="IPR036365">
    <property type="entry name" value="PGBD-like_sf"/>
</dbReference>
<feature type="region of interest" description="Disordered" evidence="1">
    <location>
        <begin position="125"/>
        <end position="148"/>
    </location>
</feature>
<dbReference type="Gene3D" id="1.10.101.10">
    <property type="entry name" value="PGBD-like superfamily/PGBD"/>
    <property type="match status" value="1"/>
</dbReference>
<evidence type="ECO:0000313" key="5">
    <source>
        <dbReference type="EMBL" id="SDR03966.1"/>
    </source>
</evidence>
<dbReference type="GO" id="GO:0004180">
    <property type="term" value="F:carboxypeptidase activity"/>
    <property type="evidence" value="ECO:0007669"/>
    <property type="project" value="UniProtKB-KW"/>
</dbReference>
<keyword evidence="5" id="KW-0645">Protease</keyword>
<keyword evidence="6" id="KW-1185">Reference proteome</keyword>
<dbReference type="InterPro" id="IPR058193">
    <property type="entry name" value="VanY/YodJ_core_dom"/>
</dbReference>
<dbReference type="SUPFAM" id="SSF55166">
    <property type="entry name" value="Hedgehog/DD-peptidase"/>
    <property type="match status" value="1"/>
</dbReference>
<dbReference type="InterPro" id="IPR003709">
    <property type="entry name" value="VanY-like_core_dom"/>
</dbReference>
<feature type="signal peptide" evidence="2">
    <location>
        <begin position="1"/>
        <end position="21"/>
    </location>
</feature>
<dbReference type="Gene3D" id="3.30.1380.10">
    <property type="match status" value="1"/>
</dbReference>
<dbReference type="InterPro" id="IPR052179">
    <property type="entry name" value="DD-CPase-like"/>
</dbReference>
<name>A0A1H1FTZ3_9BACI</name>
<dbReference type="EMBL" id="FNKD01000004">
    <property type="protein sequence ID" value="SDR03966.1"/>
    <property type="molecule type" value="Genomic_DNA"/>
</dbReference>
<dbReference type="RefSeq" id="WP_092494126.1">
    <property type="nucleotide sequence ID" value="NZ_FNKD01000004.1"/>
</dbReference>
<dbReference type="PROSITE" id="PS51257">
    <property type="entry name" value="PROKAR_LIPOPROTEIN"/>
    <property type="match status" value="1"/>
</dbReference>
<dbReference type="Proteomes" id="UP000199444">
    <property type="component" value="Unassembled WGS sequence"/>
</dbReference>
<dbReference type="InterPro" id="IPR009045">
    <property type="entry name" value="Zn_M74/Hedgehog-like"/>
</dbReference>
<dbReference type="PANTHER" id="PTHR34385:SF1">
    <property type="entry name" value="PEPTIDOGLYCAN L-ALANYL-D-GLUTAMATE ENDOPEPTIDASE CWLK"/>
    <property type="match status" value="1"/>
</dbReference>
<keyword evidence="5" id="KW-0121">Carboxypeptidase</keyword>
<organism evidence="5 6">
    <name type="scientific">Virgibacillus salinus</name>
    <dbReference type="NCBI Taxonomy" id="553311"/>
    <lineage>
        <taxon>Bacteria</taxon>
        <taxon>Bacillati</taxon>
        <taxon>Bacillota</taxon>
        <taxon>Bacilli</taxon>
        <taxon>Bacillales</taxon>
        <taxon>Bacillaceae</taxon>
        <taxon>Virgibacillus</taxon>
    </lineage>
</organism>
<evidence type="ECO:0000256" key="2">
    <source>
        <dbReference type="SAM" id="SignalP"/>
    </source>
</evidence>
<feature type="domain" description="D-alanyl-D-alanine carboxypeptidase-like core" evidence="4">
    <location>
        <begin position="189"/>
        <end position="317"/>
    </location>
</feature>
<dbReference type="SUPFAM" id="SSF47090">
    <property type="entry name" value="PGBD-like"/>
    <property type="match status" value="1"/>
</dbReference>
<dbReference type="InterPro" id="IPR002477">
    <property type="entry name" value="Peptidoglycan-bd-like"/>
</dbReference>
<dbReference type="AlphaFoldDB" id="A0A1H1FTZ3"/>
<keyword evidence="2" id="KW-0732">Signal</keyword>
<dbReference type="GO" id="GO:0006508">
    <property type="term" value="P:proteolysis"/>
    <property type="evidence" value="ECO:0007669"/>
    <property type="project" value="InterPro"/>
</dbReference>
<evidence type="ECO:0000259" key="4">
    <source>
        <dbReference type="Pfam" id="PF02557"/>
    </source>
</evidence>
<feature type="domain" description="Peptidoglycan binding-like" evidence="3">
    <location>
        <begin position="66"/>
        <end position="122"/>
    </location>
</feature>
<feature type="chain" id="PRO_5039492890" evidence="2">
    <location>
        <begin position="22"/>
        <end position="338"/>
    </location>
</feature>
<dbReference type="InterPro" id="IPR036366">
    <property type="entry name" value="PGBDSf"/>
</dbReference>
<protein>
    <submittedName>
        <fullName evidence="5">D-alanyl-D-alanine carboxypeptidase</fullName>
    </submittedName>
</protein>
<evidence type="ECO:0000259" key="3">
    <source>
        <dbReference type="Pfam" id="PF01471"/>
    </source>
</evidence>
<accession>A0A1H1FTZ3</accession>
<dbReference type="CDD" id="cd14852">
    <property type="entry name" value="LD-carboxypeptidase"/>
    <property type="match status" value="1"/>
</dbReference>
<feature type="region of interest" description="Disordered" evidence="1">
    <location>
        <begin position="26"/>
        <end position="69"/>
    </location>
</feature>
<dbReference type="Pfam" id="PF01471">
    <property type="entry name" value="PG_binding_1"/>
    <property type="match status" value="1"/>
</dbReference>
<gene>
    <name evidence="5" type="ORF">SAMN05216231_3394</name>
</gene>
<evidence type="ECO:0000313" key="6">
    <source>
        <dbReference type="Proteomes" id="UP000199444"/>
    </source>
</evidence>